<proteinExistence type="predicted"/>
<dbReference type="Proteomes" id="UP001595528">
    <property type="component" value="Unassembled WGS sequence"/>
</dbReference>
<dbReference type="NCBIfam" id="NF004816">
    <property type="entry name" value="PRK06170.1"/>
    <property type="match status" value="1"/>
</dbReference>
<protein>
    <submittedName>
        <fullName evidence="2">Amidase</fullName>
        <ecNumber evidence="2">3.5.1.4</ecNumber>
    </submittedName>
</protein>
<evidence type="ECO:0000259" key="1">
    <source>
        <dbReference type="Pfam" id="PF01425"/>
    </source>
</evidence>
<accession>A0ABV7L455</accession>
<dbReference type="InterPro" id="IPR023631">
    <property type="entry name" value="Amidase_dom"/>
</dbReference>
<evidence type="ECO:0000313" key="3">
    <source>
        <dbReference type="Proteomes" id="UP001595528"/>
    </source>
</evidence>
<gene>
    <name evidence="2" type="ORF">ACFOGJ_17535</name>
</gene>
<dbReference type="PANTHER" id="PTHR43372:SF4">
    <property type="entry name" value="FATTY-ACID AMIDE HYDROLASE 2"/>
    <property type="match status" value="1"/>
</dbReference>
<dbReference type="InterPro" id="IPR052739">
    <property type="entry name" value="FAAH2"/>
</dbReference>
<dbReference type="PANTHER" id="PTHR43372">
    <property type="entry name" value="FATTY-ACID AMIDE HYDROLASE"/>
    <property type="match status" value="1"/>
</dbReference>
<organism evidence="2 3">
    <name type="scientific">Marinibaculum pumilum</name>
    <dbReference type="NCBI Taxonomy" id="1766165"/>
    <lineage>
        <taxon>Bacteria</taxon>
        <taxon>Pseudomonadati</taxon>
        <taxon>Pseudomonadota</taxon>
        <taxon>Alphaproteobacteria</taxon>
        <taxon>Rhodospirillales</taxon>
        <taxon>Rhodospirillaceae</taxon>
        <taxon>Marinibaculum</taxon>
    </lineage>
</organism>
<dbReference type="EMBL" id="JBHRTR010000031">
    <property type="protein sequence ID" value="MFC3229052.1"/>
    <property type="molecule type" value="Genomic_DNA"/>
</dbReference>
<feature type="domain" description="Amidase" evidence="1">
    <location>
        <begin position="25"/>
        <end position="463"/>
    </location>
</feature>
<dbReference type="SUPFAM" id="SSF75304">
    <property type="entry name" value="Amidase signature (AS) enzymes"/>
    <property type="match status" value="1"/>
</dbReference>
<dbReference type="EC" id="3.5.1.4" evidence="2"/>
<dbReference type="InterPro" id="IPR036928">
    <property type="entry name" value="AS_sf"/>
</dbReference>
<dbReference type="GO" id="GO:0004040">
    <property type="term" value="F:amidase activity"/>
    <property type="evidence" value="ECO:0007669"/>
    <property type="project" value="UniProtKB-EC"/>
</dbReference>
<evidence type="ECO:0000313" key="2">
    <source>
        <dbReference type="EMBL" id="MFC3229052.1"/>
    </source>
</evidence>
<dbReference type="RefSeq" id="WP_379902874.1">
    <property type="nucleotide sequence ID" value="NZ_JBHRTR010000031.1"/>
</dbReference>
<dbReference type="Gene3D" id="3.90.1300.10">
    <property type="entry name" value="Amidase signature (AS) domain"/>
    <property type="match status" value="1"/>
</dbReference>
<comment type="caution">
    <text evidence="2">The sequence shown here is derived from an EMBL/GenBank/DDBJ whole genome shotgun (WGS) entry which is preliminary data.</text>
</comment>
<sequence length="483" mass="52101">MSDLAFRAATDLAAAIRRKEIGAVELLEHYLARVEKHDGALNAVVVRDFDRARARAKEADAALARGELWGPLHGLPMTVKEAFNIAGLPTTWGVPEMKGNEAAGNAYAVDRLLEAGAVIFGKTNVPLLLSDLQSYNAIYGTTNNPWDPSRAPGGSSGGSAAALAAGMTALELGSDIGGSIRNPAHFCGIYGHKPTWNALPQNGHELFPLMNPVDIGVIGPLARHPDDLALALDLLSGPNPLDAAGLKVDLPAPRTKSLPEMKVAVWRDDPKMPVGRDVAARIEHVVQALRQAGTEVREIERPPFDVEEAWDTYRFLLFAALNALQPDEPYNGMVQAAAGLDPSDSSEMAGILRGSTCRFRDWAAHNEKRARFRAHWAEFFRDVDILLAPICPTPAFPHQQEGEMVTRSMEVDGQSRSYWMQVFWAGIFGMAYLPATVFPAGLSAGGLPVGLQAVGPEYGDRMCIEFARAIGQVVGGFRPPPGY</sequence>
<keyword evidence="2" id="KW-0378">Hydrolase</keyword>
<name>A0ABV7L455_9PROT</name>
<reference evidence="3" key="1">
    <citation type="journal article" date="2019" name="Int. J. Syst. Evol. Microbiol.">
        <title>The Global Catalogue of Microorganisms (GCM) 10K type strain sequencing project: providing services to taxonomists for standard genome sequencing and annotation.</title>
        <authorList>
            <consortium name="The Broad Institute Genomics Platform"/>
            <consortium name="The Broad Institute Genome Sequencing Center for Infectious Disease"/>
            <person name="Wu L."/>
            <person name="Ma J."/>
        </authorList>
    </citation>
    <scope>NUCLEOTIDE SEQUENCE [LARGE SCALE GENOMIC DNA]</scope>
    <source>
        <strain evidence="3">KCTC 42964</strain>
    </source>
</reference>
<keyword evidence="3" id="KW-1185">Reference proteome</keyword>
<dbReference type="Pfam" id="PF01425">
    <property type="entry name" value="Amidase"/>
    <property type="match status" value="1"/>
</dbReference>